<dbReference type="EMBL" id="MHTS01000023">
    <property type="protein sequence ID" value="OHA63993.1"/>
    <property type="molecule type" value="Genomic_DNA"/>
</dbReference>
<sequence length="140" mass="15582">MPTDKEWRDALQEWQKAVAERDTRILGLKAQVDDLQRRKSYLEDRNKVLEGLARMLLLQARLPGNNDELVKKIVEVLPYFPEAFARLQKEEGIQSAIDVIIPLPPEAREEAEAKQPENGGASSKTGAPPAANDKGGKPKA</sequence>
<comment type="caution">
    <text evidence="3">The sequence shown here is derived from an EMBL/GenBank/DDBJ whole genome shotgun (WGS) entry which is preliminary data.</text>
</comment>
<accession>A0A1G2QU09</accession>
<keyword evidence="1" id="KW-0175">Coiled coil</keyword>
<name>A0A1G2QU09_9BACT</name>
<reference evidence="3 4" key="1">
    <citation type="journal article" date="2016" name="Nat. Commun.">
        <title>Thousands of microbial genomes shed light on interconnected biogeochemical processes in an aquifer system.</title>
        <authorList>
            <person name="Anantharaman K."/>
            <person name="Brown C.T."/>
            <person name="Hug L.A."/>
            <person name="Sharon I."/>
            <person name="Castelle C.J."/>
            <person name="Probst A.J."/>
            <person name="Thomas B.C."/>
            <person name="Singh A."/>
            <person name="Wilkins M.J."/>
            <person name="Karaoz U."/>
            <person name="Brodie E.L."/>
            <person name="Williams K.H."/>
            <person name="Hubbard S.S."/>
            <person name="Banfield J.F."/>
        </authorList>
    </citation>
    <scope>NUCLEOTIDE SEQUENCE [LARGE SCALE GENOMIC DNA]</scope>
</reference>
<gene>
    <name evidence="3" type="ORF">A2843_01645</name>
</gene>
<evidence type="ECO:0000256" key="2">
    <source>
        <dbReference type="SAM" id="MobiDB-lite"/>
    </source>
</evidence>
<feature type="region of interest" description="Disordered" evidence="2">
    <location>
        <begin position="104"/>
        <end position="140"/>
    </location>
</feature>
<organism evidence="3 4">
    <name type="scientific">Candidatus Wildermuthbacteria bacterium RIFCSPHIGHO2_01_FULL_48_27b</name>
    <dbReference type="NCBI Taxonomy" id="1802447"/>
    <lineage>
        <taxon>Bacteria</taxon>
        <taxon>Candidatus Wildermuthiibacteriota</taxon>
    </lineage>
</organism>
<proteinExistence type="predicted"/>
<dbReference type="AlphaFoldDB" id="A0A1G2QU09"/>
<protein>
    <submittedName>
        <fullName evidence="3">Uncharacterized protein</fullName>
    </submittedName>
</protein>
<dbReference type="Proteomes" id="UP000178170">
    <property type="component" value="Unassembled WGS sequence"/>
</dbReference>
<evidence type="ECO:0000256" key="1">
    <source>
        <dbReference type="SAM" id="Coils"/>
    </source>
</evidence>
<evidence type="ECO:0000313" key="4">
    <source>
        <dbReference type="Proteomes" id="UP000178170"/>
    </source>
</evidence>
<evidence type="ECO:0000313" key="3">
    <source>
        <dbReference type="EMBL" id="OHA63993.1"/>
    </source>
</evidence>
<feature type="compositionally biased region" description="Basic and acidic residues" evidence="2">
    <location>
        <begin position="106"/>
        <end position="115"/>
    </location>
</feature>
<feature type="coiled-coil region" evidence="1">
    <location>
        <begin position="25"/>
        <end position="52"/>
    </location>
</feature>